<feature type="signal peptide" evidence="1">
    <location>
        <begin position="1"/>
        <end position="17"/>
    </location>
</feature>
<sequence length="95" mass="11252">MIKLIVFSAWLIGIVNSSIFPCILYNQQLALQQKILRIQKIDTDGDDSLIHTIQDFCYDQQFLENIEIYEIQLNKGYQEDQEYLHKKQQTSNNKI</sequence>
<keyword evidence="1" id="KW-0732">Signal</keyword>
<feature type="chain" id="PRO_5035763379" description="Transmembrane protein" evidence="1">
    <location>
        <begin position="18"/>
        <end position="95"/>
    </location>
</feature>
<dbReference type="EMBL" id="CAJJDP010000023">
    <property type="protein sequence ID" value="CAD8150349.1"/>
    <property type="molecule type" value="Genomic_DNA"/>
</dbReference>
<reference evidence="2" key="1">
    <citation type="submission" date="2021-01" db="EMBL/GenBank/DDBJ databases">
        <authorList>
            <consortium name="Genoscope - CEA"/>
            <person name="William W."/>
        </authorList>
    </citation>
    <scope>NUCLEOTIDE SEQUENCE</scope>
</reference>
<proteinExistence type="predicted"/>
<dbReference type="Proteomes" id="UP000683925">
    <property type="component" value="Unassembled WGS sequence"/>
</dbReference>
<evidence type="ECO:0000313" key="3">
    <source>
        <dbReference type="Proteomes" id="UP000683925"/>
    </source>
</evidence>
<organism evidence="2 3">
    <name type="scientific">Paramecium octaurelia</name>
    <dbReference type="NCBI Taxonomy" id="43137"/>
    <lineage>
        <taxon>Eukaryota</taxon>
        <taxon>Sar</taxon>
        <taxon>Alveolata</taxon>
        <taxon>Ciliophora</taxon>
        <taxon>Intramacronucleata</taxon>
        <taxon>Oligohymenophorea</taxon>
        <taxon>Peniculida</taxon>
        <taxon>Parameciidae</taxon>
        <taxon>Paramecium</taxon>
    </lineage>
</organism>
<evidence type="ECO:0000313" key="2">
    <source>
        <dbReference type="EMBL" id="CAD8150349.1"/>
    </source>
</evidence>
<evidence type="ECO:0008006" key="4">
    <source>
        <dbReference type="Google" id="ProtNLM"/>
    </source>
</evidence>
<accession>A0A8S1THL4</accession>
<gene>
    <name evidence="2" type="ORF">POCTA_138.1.T0230288</name>
</gene>
<protein>
    <recommendedName>
        <fullName evidence="4">Transmembrane protein</fullName>
    </recommendedName>
</protein>
<evidence type="ECO:0000256" key="1">
    <source>
        <dbReference type="SAM" id="SignalP"/>
    </source>
</evidence>
<keyword evidence="3" id="KW-1185">Reference proteome</keyword>
<name>A0A8S1THL4_PAROT</name>
<dbReference type="AlphaFoldDB" id="A0A8S1THL4"/>
<comment type="caution">
    <text evidence="2">The sequence shown here is derived from an EMBL/GenBank/DDBJ whole genome shotgun (WGS) entry which is preliminary data.</text>
</comment>